<evidence type="ECO:0000256" key="3">
    <source>
        <dbReference type="SAM" id="SignalP"/>
    </source>
</evidence>
<evidence type="ECO:0000256" key="1">
    <source>
        <dbReference type="SAM" id="MobiDB-lite"/>
    </source>
</evidence>
<feature type="transmembrane region" description="Helical" evidence="2">
    <location>
        <begin position="175"/>
        <end position="195"/>
    </location>
</feature>
<feature type="signal peptide" evidence="3">
    <location>
        <begin position="1"/>
        <end position="19"/>
    </location>
</feature>
<accession>A0A6G0T832</accession>
<dbReference type="GO" id="GO:0016020">
    <property type="term" value="C:membrane"/>
    <property type="evidence" value="ECO:0007669"/>
    <property type="project" value="TreeGrafter"/>
</dbReference>
<dbReference type="Pfam" id="PF07898">
    <property type="entry name" value="DUF1676"/>
    <property type="match status" value="1"/>
</dbReference>
<organism evidence="4 5">
    <name type="scientific">Aphis glycines</name>
    <name type="common">Soybean aphid</name>
    <dbReference type="NCBI Taxonomy" id="307491"/>
    <lineage>
        <taxon>Eukaryota</taxon>
        <taxon>Metazoa</taxon>
        <taxon>Ecdysozoa</taxon>
        <taxon>Arthropoda</taxon>
        <taxon>Hexapoda</taxon>
        <taxon>Insecta</taxon>
        <taxon>Pterygota</taxon>
        <taxon>Neoptera</taxon>
        <taxon>Paraneoptera</taxon>
        <taxon>Hemiptera</taxon>
        <taxon>Sternorrhyncha</taxon>
        <taxon>Aphidomorpha</taxon>
        <taxon>Aphidoidea</taxon>
        <taxon>Aphididae</taxon>
        <taxon>Aphidini</taxon>
        <taxon>Aphis</taxon>
        <taxon>Aphis</taxon>
    </lineage>
</organism>
<dbReference type="AlphaFoldDB" id="A0A6G0T832"/>
<dbReference type="PANTHER" id="PTHR21879">
    <property type="entry name" value="FI03362P-RELATED-RELATED"/>
    <property type="match status" value="1"/>
</dbReference>
<sequence>MNSLRICFCLFLTVGWAWSLPSGMDSQSVGHNSIQAKEDLLDGIYSDCINKGSVSCIKYKLFAYVDKALNKDEINLTEGVTVVRSAGSPGDGAPRSLDGGDEQPKDMESLVVKRVVRYLNEHSIKVDIKGADMVNAVSRTGKSISDMVSQFIGDNEEVDSSEDRGIKKKKKSKHVLMHLLTLLKIKLAAILPFALGKIALIAGKALLFGKIALVLSLIIVLQKVLSKQHEKTVTYEVIPQHHHEVHGGHDSYGSAGGADIPSSGYGSAGYGAGSSSSSGWGRSVDSQQMAYSAQVPQTSQ</sequence>
<dbReference type="PANTHER" id="PTHR21879:SF22">
    <property type="entry name" value="FI03362P-RELATED"/>
    <property type="match status" value="1"/>
</dbReference>
<protein>
    <recommendedName>
        <fullName evidence="6">Osiris 7</fullName>
    </recommendedName>
</protein>
<proteinExistence type="predicted"/>
<feature type="transmembrane region" description="Helical" evidence="2">
    <location>
        <begin position="207"/>
        <end position="225"/>
    </location>
</feature>
<reference evidence="4 5" key="1">
    <citation type="submission" date="2019-08" db="EMBL/GenBank/DDBJ databases">
        <title>The genome of the soybean aphid Biotype 1, its phylome, world population structure and adaptation to the North American continent.</title>
        <authorList>
            <person name="Giordano R."/>
            <person name="Donthu R.K."/>
            <person name="Hernandez A.G."/>
            <person name="Wright C.L."/>
            <person name="Zimin A.V."/>
        </authorList>
    </citation>
    <scope>NUCLEOTIDE SEQUENCE [LARGE SCALE GENOMIC DNA]</scope>
    <source>
        <tissue evidence="4">Whole aphids</tissue>
    </source>
</reference>
<evidence type="ECO:0008006" key="6">
    <source>
        <dbReference type="Google" id="ProtNLM"/>
    </source>
</evidence>
<keyword evidence="3" id="KW-0732">Signal</keyword>
<dbReference type="OrthoDB" id="8192916at2759"/>
<evidence type="ECO:0000256" key="2">
    <source>
        <dbReference type="SAM" id="Phobius"/>
    </source>
</evidence>
<keyword evidence="2" id="KW-1133">Transmembrane helix</keyword>
<comment type="caution">
    <text evidence="4">The sequence shown here is derived from an EMBL/GenBank/DDBJ whole genome shotgun (WGS) entry which is preliminary data.</text>
</comment>
<gene>
    <name evidence="4" type="ORF">AGLY_013317</name>
</gene>
<evidence type="ECO:0000313" key="5">
    <source>
        <dbReference type="Proteomes" id="UP000475862"/>
    </source>
</evidence>
<feature type="region of interest" description="Disordered" evidence="1">
    <location>
        <begin position="85"/>
        <end position="104"/>
    </location>
</feature>
<keyword evidence="5" id="KW-1185">Reference proteome</keyword>
<keyword evidence="2" id="KW-0812">Transmembrane</keyword>
<evidence type="ECO:0000313" key="4">
    <source>
        <dbReference type="EMBL" id="KAE9526669.1"/>
    </source>
</evidence>
<name>A0A6G0T832_APHGL</name>
<dbReference type="Proteomes" id="UP000475862">
    <property type="component" value="Unassembled WGS sequence"/>
</dbReference>
<dbReference type="EMBL" id="VYZN01000054">
    <property type="protein sequence ID" value="KAE9526669.1"/>
    <property type="molecule type" value="Genomic_DNA"/>
</dbReference>
<feature type="chain" id="PRO_5026218125" description="Osiris 7" evidence="3">
    <location>
        <begin position="20"/>
        <end position="300"/>
    </location>
</feature>
<keyword evidence="2" id="KW-0472">Membrane</keyword>
<dbReference type="InterPro" id="IPR012464">
    <property type="entry name" value="DUF1676"/>
</dbReference>